<dbReference type="EMBL" id="JAAGAX010000008">
    <property type="protein sequence ID" value="KAF2308104.1"/>
    <property type="molecule type" value="Genomic_DNA"/>
</dbReference>
<sequence>MAFLFNKFQEAVKVLAKSPTFARDPRQLQFEADINRLFLYTCYNRLGRNVEEADAEEIIEMASKASVADQEKQVQENIHSQIENFCTAMDEILLPDMNKKSEPGEPLGQSDTASCHSGLSLAVGKSDQPTVHQAMSETRPLKSAEVSWRLKDIIGYTLGRKASQIPHKEAGQGLFVDGEADVGIVIALYSGVIYTPPYYRHIPGYPRVDAHNTYLITRANVQSSEKGSDQSWKMLSKPLEGIQVSCTSEVLERRNPLALAHFANHPAKGMAPNVMICPYDFPLTEKDMRTYIPNIPFGNSEETNMRRIGSFWFRSRAKKSGSDFPVLKTLVLVATRTLCDEEVLVNYRLSNSKRQPEGILQWMKRNTEGDKATKLENATDLQPAGGADNGLPYLFKLQCTTCQAVSDHICLSTSDPSSTTYKGSASLVIGYGQPVTKSGQYATLMHINCDGFEPEDFIFSGDWACRSVVDGKYHEFQFTDGKFKKEEDQIEMIISNLEATFVVDRT</sequence>
<evidence type="ECO:0008006" key="3">
    <source>
        <dbReference type="Google" id="ProtNLM"/>
    </source>
</evidence>
<dbReference type="Pfam" id="PF05907">
    <property type="entry name" value="CXXC_Zn-b_euk"/>
    <property type="match status" value="2"/>
</dbReference>
<dbReference type="AlphaFoldDB" id="A0A6A6M471"/>
<reference evidence="1 2" key="1">
    <citation type="journal article" date="2020" name="Mol. Plant">
        <title>The Chromosome-Based Rubber Tree Genome Provides New Insights into Spurge Genome Evolution and Rubber Biosynthesis.</title>
        <authorList>
            <person name="Liu J."/>
            <person name="Shi C."/>
            <person name="Shi C.C."/>
            <person name="Li W."/>
            <person name="Zhang Q.J."/>
            <person name="Zhang Y."/>
            <person name="Li K."/>
            <person name="Lu H.F."/>
            <person name="Shi C."/>
            <person name="Zhu S.T."/>
            <person name="Xiao Z.Y."/>
            <person name="Nan H."/>
            <person name="Yue Y."/>
            <person name="Zhu X.G."/>
            <person name="Wu Y."/>
            <person name="Hong X.N."/>
            <person name="Fan G.Y."/>
            <person name="Tong Y."/>
            <person name="Zhang D."/>
            <person name="Mao C.L."/>
            <person name="Liu Y.L."/>
            <person name="Hao S.J."/>
            <person name="Liu W.Q."/>
            <person name="Lv M.Q."/>
            <person name="Zhang H.B."/>
            <person name="Liu Y."/>
            <person name="Hu-Tang G.R."/>
            <person name="Wang J.P."/>
            <person name="Wang J.H."/>
            <person name="Sun Y.H."/>
            <person name="Ni S.B."/>
            <person name="Chen W.B."/>
            <person name="Zhang X.C."/>
            <person name="Jiao Y.N."/>
            <person name="Eichler E.E."/>
            <person name="Li G.H."/>
            <person name="Liu X."/>
            <person name="Gao L.Z."/>
        </authorList>
    </citation>
    <scope>NUCLEOTIDE SEQUENCE [LARGE SCALE GENOMIC DNA]</scope>
    <source>
        <strain evidence="2">cv. GT1</strain>
        <tissue evidence="1">Leaf</tissue>
    </source>
</reference>
<dbReference type="CDD" id="cd10537">
    <property type="entry name" value="SET_SETD9"/>
    <property type="match status" value="1"/>
</dbReference>
<keyword evidence="2" id="KW-1185">Reference proteome</keyword>
<protein>
    <recommendedName>
        <fullName evidence="3">SET domain-containing protein</fullName>
    </recommendedName>
</protein>
<comment type="caution">
    <text evidence="1">The sequence shown here is derived from an EMBL/GenBank/DDBJ whole genome shotgun (WGS) entry which is preliminary data.</text>
</comment>
<dbReference type="InterPro" id="IPR040415">
    <property type="entry name" value="SETD9"/>
</dbReference>
<dbReference type="SUPFAM" id="SSF141678">
    <property type="entry name" value="MAL13P1.257-like"/>
    <property type="match status" value="1"/>
</dbReference>
<name>A0A6A6M471_HEVBR</name>
<accession>A0A6A6M471</accession>
<evidence type="ECO:0000313" key="2">
    <source>
        <dbReference type="Proteomes" id="UP000467840"/>
    </source>
</evidence>
<gene>
    <name evidence="1" type="ORF">GH714_035205</name>
</gene>
<proteinExistence type="predicted"/>
<dbReference type="PANTHER" id="PTHR33524">
    <property type="entry name" value="C5ORF35"/>
    <property type="match status" value="1"/>
</dbReference>
<dbReference type="Proteomes" id="UP000467840">
    <property type="component" value="Chromosome 9"/>
</dbReference>
<evidence type="ECO:0000313" key="1">
    <source>
        <dbReference type="EMBL" id="KAF2308104.1"/>
    </source>
</evidence>
<dbReference type="PANTHER" id="PTHR33524:SF1">
    <property type="entry name" value="SET DOMAIN-CONTAINING PROTEIN"/>
    <property type="match status" value="1"/>
</dbReference>
<dbReference type="InterPro" id="IPR008584">
    <property type="entry name" value="CXXC_Zn-binding_euk"/>
</dbReference>
<organism evidence="1 2">
    <name type="scientific">Hevea brasiliensis</name>
    <name type="common">Para rubber tree</name>
    <name type="synonym">Siphonia brasiliensis</name>
    <dbReference type="NCBI Taxonomy" id="3981"/>
    <lineage>
        <taxon>Eukaryota</taxon>
        <taxon>Viridiplantae</taxon>
        <taxon>Streptophyta</taxon>
        <taxon>Embryophyta</taxon>
        <taxon>Tracheophyta</taxon>
        <taxon>Spermatophyta</taxon>
        <taxon>Magnoliopsida</taxon>
        <taxon>eudicotyledons</taxon>
        <taxon>Gunneridae</taxon>
        <taxon>Pentapetalae</taxon>
        <taxon>rosids</taxon>
        <taxon>fabids</taxon>
        <taxon>Malpighiales</taxon>
        <taxon>Euphorbiaceae</taxon>
        <taxon>Crotonoideae</taxon>
        <taxon>Micrandreae</taxon>
        <taxon>Hevea</taxon>
    </lineage>
</organism>